<organism evidence="1">
    <name type="scientific">marine sediment metagenome</name>
    <dbReference type="NCBI Taxonomy" id="412755"/>
    <lineage>
        <taxon>unclassified sequences</taxon>
        <taxon>metagenomes</taxon>
        <taxon>ecological metagenomes</taxon>
    </lineage>
</organism>
<evidence type="ECO:0000313" key="1">
    <source>
        <dbReference type="EMBL" id="GAI32385.1"/>
    </source>
</evidence>
<gene>
    <name evidence="1" type="ORF">S06H3_27156</name>
</gene>
<reference evidence="1" key="1">
    <citation type="journal article" date="2014" name="Front. Microbiol.">
        <title>High frequency of phylogenetically diverse reductive dehalogenase-homologous genes in deep subseafloor sedimentary metagenomes.</title>
        <authorList>
            <person name="Kawai M."/>
            <person name="Futagami T."/>
            <person name="Toyoda A."/>
            <person name="Takaki Y."/>
            <person name="Nishi S."/>
            <person name="Hori S."/>
            <person name="Arai W."/>
            <person name="Tsubouchi T."/>
            <person name="Morono Y."/>
            <person name="Uchiyama I."/>
            <person name="Ito T."/>
            <person name="Fujiyama A."/>
            <person name="Inagaki F."/>
            <person name="Takami H."/>
        </authorList>
    </citation>
    <scope>NUCLEOTIDE SEQUENCE</scope>
    <source>
        <strain evidence="1">Expedition CK06-06</strain>
    </source>
</reference>
<proteinExistence type="predicted"/>
<comment type="caution">
    <text evidence="1">The sequence shown here is derived from an EMBL/GenBank/DDBJ whole genome shotgun (WGS) entry which is preliminary data.</text>
</comment>
<dbReference type="EMBL" id="BARV01015736">
    <property type="protein sequence ID" value="GAI32385.1"/>
    <property type="molecule type" value="Genomic_DNA"/>
</dbReference>
<protein>
    <submittedName>
        <fullName evidence="1">Uncharacterized protein</fullName>
    </submittedName>
</protein>
<name>X1P025_9ZZZZ</name>
<accession>X1P025</accession>
<dbReference type="AlphaFoldDB" id="X1P025"/>
<sequence length="41" mass="4771">MLKKLKRLQTKLPEFLPEPKIQLKVKIKAGTKTLSKNSTYE</sequence>